<dbReference type="Pfam" id="PF25225">
    <property type="entry name" value="DUF7843"/>
    <property type="match status" value="1"/>
</dbReference>
<gene>
    <name evidence="5" type="ORF">AAIA72_09580</name>
</gene>
<name>A0AB39UT90_9GAMM</name>
<dbReference type="InterPro" id="IPR025178">
    <property type="entry name" value="Lnb_N"/>
</dbReference>
<reference evidence="5" key="1">
    <citation type="submission" date="2024-05" db="EMBL/GenBank/DDBJ databases">
        <title>Genome sequencing of novel strain.</title>
        <authorList>
            <person name="Ganbat D."/>
            <person name="Ganbat S."/>
            <person name="Lee S.-J."/>
        </authorList>
    </citation>
    <scope>NUCLEOTIDE SEQUENCE</scope>
    <source>
        <strain evidence="5">SMD15-11</strain>
    </source>
</reference>
<evidence type="ECO:0000259" key="2">
    <source>
        <dbReference type="Pfam" id="PF13387"/>
    </source>
</evidence>
<dbReference type="RefSeq" id="WP_369600099.1">
    <property type="nucleotide sequence ID" value="NZ_CP154858.1"/>
</dbReference>
<protein>
    <submittedName>
        <fullName evidence="5">DUF4105 domain-containing protein</fullName>
    </submittedName>
</protein>
<dbReference type="KEGG" id="tcd:AAIA72_09580"/>
<evidence type="ECO:0000256" key="1">
    <source>
        <dbReference type="SAM" id="MobiDB-lite"/>
    </source>
</evidence>
<evidence type="ECO:0000259" key="4">
    <source>
        <dbReference type="Pfam" id="PF25225"/>
    </source>
</evidence>
<feature type="region of interest" description="Disordered" evidence="1">
    <location>
        <begin position="358"/>
        <end position="381"/>
    </location>
</feature>
<dbReference type="AlphaFoldDB" id="A0AB39UT90"/>
<dbReference type="InterPro" id="IPR057162">
    <property type="entry name" value="DUF7840"/>
</dbReference>
<feature type="domain" description="Lnb N-terminal periplasmic" evidence="2">
    <location>
        <begin position="97"/>
        <end position="266"/>
    </location>
</feature>
<feature type="domain" description="DUF7843" evidence="4">
    <location>
        <begin position="11"/>
        <end position="84"/>
    </location>
</feature>
<dbReference type="EMBL" id="CP154858">
    <property type="protein sequence ID" value="XDT71060.1"/>
    <property type="molecule type" value="Genomic_DNA"/>
</dbReference>
<dbReference type="Pfam" id="PF13387">
    <property type="entry name" value="Lnb_N"/>
    <property type="match status" value="1"/>
</dbReference>
<feature type="compositionally biased region" description="Basic and acidic residues" evidence="1">
    <location>
        <begin position="358"/>
        <end position="377"/>
    </location>
</feature>
<organism evidence="5">
    <name type="scientific">Thermohahella caldifontis</name>
    <dbReference type="NCBI Taxonomy" id="3142973"/>
    <lineage>
        <taxon>Bacteria</taxon>
        <taxon>Pseudomonadati</taxon>
        <taxon>Pseudomonadota</taxon>
        <taxon>Gammaproteobacteria</taxon>
        <taxon>Oceanospirillales</taxon>
        <taxon>Hahellaceae</taxon>
        <taxon>Thermohahella</taxon>
    </lineage>
</organism>
<feature type="domain" description="DUF7840" evidence="3">
    <location>
        <begin position="371"/>
        <end position="595"/>
    </location>
</feature>
<dbReference type="InterPro" id="IPR057165">
    <property type="entry name" value="DUF7843"/>
</dbReference>
<sequence length="596" mass="68188">MPLKAGLSASTLAQSKQWRHLLHYHQVGFLAPDRSQVDDPDFFLSPEGATNPEAELIATYEALQSNRNDARCRFPARLHWLNQQLSDPIPQGNCPDFEKWRDEIDAAGLTLIFPAAYLNSPSSMFGHTLMRIDSRNRKSDLLDYSLNYAANADPNDNELVFSFKGLTGGYPGLFSVLPYYEKVKEYSYLEARDVWEYQLDIREDELAQFIRHAWEVKDTRFDYYFFTENCSYQLLTLLDAASPRLDLSDGFSTDVIPADTVRALNRAGLIREARFRPSSLTRMRAMQEQMTDEDKDLAKALVTGEVTALPDGLDETRKAQILELAFQYTRYLTIKKKREGEALPRLSLKLLSQRSKLDTTHAFREPEPPATRDDQGHRSHRHQFTLGHTDNQAYLEYGLRMAYHDWLDPAPGYIKGAHLEMFHARLRYLTEDERVQIQEIRLLDIASLTPRDTFLKPLSWFVSTGFRRPASAGAPLVAYLRAGPGLSYAFMGQQVAFLLSTELDADTDLDKGYHLGSGPGIVWLSQHPGWSVLAEWTRRYDLAGARFHQQSTRVGISAYQSVDRQLRLEGTYHDFRLASGQDDHAWSVALSLMWYY</sequence>
<proteinExistence type="predicted"/>
<dbReference type="Pfam" id="PF25222">
    <property type="entry name" value="DUF7840"/>
    <property type="match status" value="1"/>
</dbReference>
<evidence type="ECO:0000259" key="3">
    <source>
        <dbReference type="Pfam" id="PF25222"/>
    </source>
</evidence>
<accession>A0AB39UT90</accession>
<evidence type="ECO:0000313" key="5">
    <source>
        <dbReference type="EMBL" id="XDT71060.1"/>
    </source>
</evidence>